<keyword evidence="1" id="KW-0677">Repeat</keyword>
<dbReference type="InterPro" id="IPR003961">
    <property type="entry name" value="FN3_dom"/>
</dbReference>
<comment type="caution">
    <text evidence="6">The sequence shown here is derived from an EMBL/GenBank/DDBJ whole genome shotgun (WGS) entry which is preliminary data.</text>
</comment>
<dbReference type="InterPro" id="IPR007110">
    <property type="entry name" value="Ig-like_dom"/>
</dbReference>
<feature type="signal peptide" evidence="3">
    <location>
        <begin position="1"/>
        <end position="32"/>
    </location>
</feature>
<feature type="domain" description="Ig-like" evidence="4">
    <location>
        <begin position="701"/>
        <end position="789"/>
    </location>
</feature>
<evidence type="ECO:0000313" key="6">
    <source>
        <dbReference type="EMBL" id="OWF43007.1"/>
    </source>
</evidence>
<dbReference type="Pfam" id="PF13927">
    <property type="entry name" value="Ig_3"/>
    <property type="match status" value="5"/>
</dbReference>
<dbReference type="GO" id="GO:0030424">
    <property type="term" value="C:axon"/>
    <property type="evidence" value="ECO:0007669"/>
    <property type="project" value="TreeGrafter"/>
</dbReference>
<evidence type="ECO:0000256" key="2">
    <source>
        <dbReference type="ARBA" id="ARBA00023157"/>
    </source>
</evidence>
<accession>A0A210Q2P8</accession>
<dbReference type="AlphaFoldDB" id="A0A210Q2P8"/>
<dbReference type="OrthoDB" id="3666223at2759"/>
<dbReference type="InterPro" id="IPR036116">
    <property type="entry name" value="FN3_sf"/>
</dbReference>
<dbReference type="STRING" id="6573.A0A210Q2P8"/>
<dbReference type="Pfam" id="PF00041">
    <property type="entry name" value="fn3"/>
    <property type="match status" value="2"/>
</dbReference>
<feature type="domain" description="Fibronectin type-III" evidence="5">
    <location>
        <begin position="798"/>
        <end position="909"/>
    </location>
</feature>
<dbReference type="FunFam" id="2.60.40.10:FF:000064">
    <property type="entry name" value="Contactin 1"/>
    <property type="match status" value="1"/>
</dbReference>
<evidence type="ECO:0000259" key="4">
    <source>
        <dbReference type="PROSITE" id="PS50835"/>
    </source>
</evidence>
<dbReference type="SMART" id="SM00408">
    <property type="entry name" value="IGc2"/>
    <property type="match status" value="5"/>
</dbReference>
<feature type="domain" description="Ig-like" evidence="4">
    <location>
        <begin position="516"/>
        <end position="597"/>
    </location>
</feature>
<reference evidence="6 7" key="1">
    <citation type="journal article" date="2017" name="Nat. Ecol. Evol.">
        <title>Scallop genome provides insights into evolution of bilaterian karyotype and development.</title>
        <authorList>
            <person name="Wang S."/>
            <person name="Zhang J."/>
            <person name="Jiao W."/>
            <person name="Li J."/>
            <person name="Xun X."/>
            <person name="Sun Y."/>
            <person name="Guo X."/>
            <person name="Huan P."/>
            <person name="Dong B."/>
            <person name="Zhang L."/>
            <person name="Hu X."/>
            <person name="Sun X."/>
            <person name="Wang J."/>
            <person name="Zhao C."/>
            <person name="Wang Y."/>
            <person name="Wang D."/>
            <person name="Huang X."/>
            <person name="Wang R."/>
            <person name="Lv J."/>
            <person name="Li Y."/>
            <person name="Zhang Z."/>
            <person name="Liu B."/>
            <person name="Lu W."/>
            <person name="Hui Y."/>
            <person name="Liang J."/>
            <person name="Zhou Z."/>
            <person name="Hou R."/>
            <person name="Li X."/>
            <person name="Liu Y."/>
            <person name="Li H."/>
            <person name="Ning X."/>
            <person name="Lin Y."/>
            <person name="Zhao L."/>
            <person name="Xing Q."/>
            <person name="Dou J."/>
            <person name="Li Y."/>
            <person name="Mao J."/>
            <person name="Guo H."/>
            <person name="Dou H."/>
            <person name="Li T."/>
            <person name="Mu C."/>
            <person name="Jiang W."/>
            <person name="Fu Q."/>
            <person name="Fu X."/>
            <person name="Miao Y."/>
            <person name="Liu J."/>
            <person name="Yu Q."/>
            <person name="Li R."/>
            <person name="Liao H."/>
            <person name="Li X."/>
            <person name="Kong Y."/>
            <person name="Jiang Z."/>
            <person name="Chourrout D."/>
            <person name="Li R."/>
            <person name="Bao Z."/>
        </authorList>
    </citation>
    <scope>NUCLEOTIDE SEQUENCE [LARGE SCALE GENOMIC DNA]</scope>
    <source>
        <strain evidence="6 7">PY_sf001</strain>
    </source>
</reference>
<dbReference type="InterPro" id="IPR003599">
    <property type="entry name" value="Ig_sub"/>
</dbReference>
<dbReference type="FunFam" id="2.60.40.10:FF:000028">
    <property type="entry name" value="Neuronal cell adhesion molecule"/>
    <property type="match status" value="1"/>
</dbReference>
<proteinExistence type="predicted"/>
<dbReference type="SMART" id="SM00409">
    <property type="entry name" value="IG"/>
    <property type="match status" value="6"/>
</dbReference>
<dbReference type="InterPro" id="IPR036179">
    <property type="entry name" value="Ig-like_dom_sf"/>
</dbReference>
<dbReference type="SMART" id="SM00060">
    <property type="entry name" value="FN3"/>
    <property type="match status" value="4"/>
</dbReference>
<dbReference type="PANTHER" id="PTHR44170:SF6">
    <property type="entry name" value="CONTACTIN"/>
    <property type="match status" value="1"/>
</dbReference>
<protein>
    <submittedName>
        <fullName evidence="6">Contactin</fullName>
    </submittedName>
</protein>
<feature type="domain" description="Fibronectin type-III" evidence="5">
    <location>
        <begin position="1019"/>
        <end position="1118"/>
    </location>
</feature>
<feature type="domain" description="Fibronectin type-III" evidence="5">
    <location>
        <begin position="1123"/>
        <end position="1219"/>
    </location>
</feature>
<feature type="domain" description="Ig-like" evidence="4">
    <location>
        <begin position="302"/>
        <end position="390"/>
    </location>
</feature>
<dbReference type="PANTHER" id="PTHR44170">
    <property type="entry name" value="PROTEIN SIDEKICK"/>
    <property type="match status" value="1"/>
</dbReference>
<dbReference type="GO" id="GO:0005886">
    <property type="term" value="C:plasma membrane"/>
    <property type="evidence" value="ECO:0007669"/>
    <property type="project" value="TreeGrafter"/>
</dbReference>
<dbReference type="PROSITE" id="PS50853">
    <property type="entry name" value="FN3"/>
    <property type="match status" value="4"/>
</dbReference>
<feature type="domain" description="Ig-like" evidence="4">
    <location>
        <begin position="418"/>
        <end position="511"/>
    </location>
</feature>
<feature type="domain" description="Ig-like" evidence="4">
    <location>
        <begin position="608"/>
        <end position="698"/>
    </location>
</feature>
<dbReference type="InterPro" id="IPR003598">
    <property type="entry name" value="Ig_sub2"/>
</dbReference>
<keyword evidence="3" id="KW-0732">Signal</keyword>
<dbReference type="SUPFAM" id="SSF48726">
    <property type="entry name" value="Immunoglobulin"/>
    <property type="match status" value="6"/>
</dbReference>
<dbReference type="InterPro" id="IPR013783">
    <property type="entry name" value="Ig-like_fold"/>
</dbReference>
<gene>
    <name evidence="6" type="ORF">KP79_PYT04997</name>
</gene>
<dbReference type="GO" id="GO:0007411">
    <property type="term" value="P:axon guidance"/>
    <property type="evidence" value="ECO:0007669"/>
    <property type="project" value="TreeGrafter"/>
</dbReference>
<dbReference type="FunFam" id="2.60.40.10:FF:000035">
    <property type="entry name" value="Contactin 1"/>
    <property type="match status" value="1"/>
</dbReference>
<keyword evidence="2" id="KW-1015">Disulfide bond</keyword>
<dbReference type="PROSITE" id="PS50835">
    <property type="entry name" value="IG_LIKE"/>
    <property type="match status" value="6"/>
</dbReference>
<name>A0A210Q2P8_MIZYE</name>
<feature type="chain" id="PRO_5013278847" evidence="3">
    <location>
        <begin position="33"/>
        <end position="1229"/>
    </location>
</feature>
<organism evidence="6 7">
    <name type="scientific">Mizuhopecten yessoensis</name>
    <name type="common">Japanese scallop</name>
    <name type="synonym">Patinopecten yessoensis</name>
    <dbReference type="NCBI Taxonomy" id="6573"/>
    <lineage>
        <taxon>Eukaryota</taxon>
        <taxon>Metazoa</taxon>
        <taxon>Spiralia</taxon>
        <taxon>Lophotrochozoa</taxon>
        <taxon>Mollusca</taxon>
        <taxon>Bivalvia</taxon>
        <taxon>Autobranchia</taxon>
        <taxon>Pteriomorphia</taxon>
        <taxon>Pectinida</taxon>
        <taxon>Pectinoidea</taxon>
        <taxon>Pectinidae</taxon>
        <taxon>Mizuhopecten</taxon>
    </lineage>
</organism>
<dbReference type="EMBL" id="NEDP02005180">
    <property type="protein sequence ID" value="OWF43007.1"/>
    <property type="molecule type" value="Genomic_DNA"/>
</dbReference>
<dbReference type="CDD" id="cd00063">
    <property type="entry name" value="FN3"/>
    <property type="match status" value="4"/>
</dbReference>
<keyword evidence="7" id="KW-1185">Reference proteome</keyword>
<evidence type="ECO:0000313" key="7">
    <source>
        <dbReference type="Proteomes" id="UP000242188"/>
    </source>
</evidence>
<evidence type="ECO:0000256" key="3">
    <source>
        <dbReference type="SAM" id="SignalP"/>
    </source>
</evidence>
<dbReference type="GO" id="GO:0098609">
    <property type="term" value="P:cell-cell adhesion"/>
    <property type="evidence" value="ECO:0007669"/>
    <property type="project" value="TreeGrafter"/>
</dbReference>
<dbReference type="Proteomes" id="UP000242188">
    <property type="component" value="Unassembled WGS sequence"/>
</dbReference>
<dbReference type="FunFam" id="2.60.40.10:FF:000052">
    <property type="entry name" value="Contactin 1"/>
    <property type="match status" value="1"/>
</dbReference>
<feature type="domain" description="Ig-like" evidence="4">
    <location>
        <begin position="199"/>
        <end position="294"/>
    </location>
</feature>
<evidence type="ECO:0000259" key="5">
    <source>
        <dbReference type="PROSITE" id="PS50853"/>
    </source>
</evidence>
<feature type="domain" description="Fibronectin type-III" evidence="5">
    <location>
        <begin position="914"/>
        <end position="1014"/>
    </location>
</feature>
<dbReference type="SUPFAM" id="SSF49265">
    <property type="entry name" value="Fibronectin type III"/>
    <property type="match status" value="2"/>
</dbReference>
<sequence>MADGFIGRSRVSCHDNMLRLLIYIASLYLANAQVRDCPLLWVRDDVSQRCYQFVYDQQSYETATMLCAVESLFSLDGYCFKFIHPTVLLPTVPHCILGKSKWLTSGEQDLTIAQMFRWMGDSSVLNADLAQFMSSGGSGTVLVFTFKDVEFKLGLAEVSDKLNYICEISMDMAYMVLNQDRDFRFGTYITDEEAMTYGPQFTKMPEDVIMIAASKQAYVDCRAMGNPPPTYRWFRGDDERQINEEVSPSTSERYTLTNGKLTIQLPNEEEDAGYYRCEVENRFGKIISDPIQMSFGFLAEFSNVKDAPVPAVAYDGTVVSCSDIKYKPDVVYNWMRQGFSGSGFEYIYTELMPYMFISTNGKLYFTEVTRVDEADYYCQVTLSGVSSTVVGSSQPPSKTSLAISLSVSDSAARADWGPNIHNDFIAVFPKPPMRGEELRMECFAYGSAKNYENSWSYSWSRAGKAMPAGTKFTDLNRVLTIENVQREDEGTYTCVVSRGNAASDSKSVTINLEARPYFLVPLRAQHIDEGAHLTWRCQAGGRPIPYYTWYRNGVEITTSTPDMTVNKNVLTITNADAELHNGMYQCAATNIHGTTLSGAQLQVYSFAPTFAKSPPKESQDAALRGNLTVACNPEAAPKAEIQWLKNGNMPLSTGGNIQILVNGYLHISNINSNDAGIYTCKATNIHGEAQGSTRVYVRLGTTINRILGPKSQVNLNDTAFLRCEASYDPVLDLMYAWKFNGRELDIEDDVHYTLGTHSNTRGLYIKNVQFKHEGQYECIARTPLNEAVSAGVLTVLGPPGECGGVFADPHTVTTTTILLYWFPGDDNGRPIDYYIIQAEAVIQPNVWFTVRAGVPDVEAVVDGNARGMRSIMVSGLDPGNGYRFRVQAANSYGIGMHSKPSQIYQTKPAPPSRAPTGVSGGGGSVGDLTMVWKVLSRVYRGGPNVRYIVYWRTYSTDPNHQWSMTEVSNVNTTKYVHQVGDTNYYMKYEVKVQAFNDYGKGPNSTEVIIYSAEGLPAAAPEKVNADGFNSTAMEVYWISVSDTRAAMKGLVRGYQINYWANNNDDPPLTKFIRYQGQRDTGLVIGLEADSYYWFNVQVYNTAGLGPRSERYTQETKNPAPFLYPQEAHVHSNGAESVKLTWRGISTSVAEDTLRGYMIYFWQANENYRTATEVRVDRKPTEYILQGLKKNIVYAVRIAGYSGGGAGKKSPTVFFTLGMEREQIFSKSSG</sequence>
<evidence type="ECO:0000256" key="1">
    <source>
        <dbReference type="ARBA" id="ARBA00022737"/>
    </source>
</evidence>
<dbReference type="Gene3D" id="2.60.40.10">
    <property type="entry name" value="Immunoglobulins"/>
    <property type="match status" value="10"/>
</dbReference>